<dbReference type="SUPFAM" id="SSF54909">
    <property type="entry name" value="Dimeric alpha+beta barrel"/>
    <property type="match status" value="1"/>
</dbReference>
<evidence type="ECO:0000313" key="2">
    <source>
        <dbReference type="EMBL" id="CAE0460057.1"/>
    </source>
</evidence>
<reference evidence="2" key="1">
    <citation type="submission" date="2021-01" db="EMBL/GenBank/DDBJ databases">
        <authorList>
            <person name="Corre E."/>
            <person name="Pelletier E."/>
            <person name="Niang G."/>
            <person name="Scheremetjew M."/>
            <person name="Finn R."/>
            <person name="Kale V."/>
            <person name="Holt S."/>
            <person name="Cochrane G."/>
            <person name="Meng A."/>
            <person name="Brown T."/>
            <person name="Cohen L."/>
        </authorList>
    </citation>
    <scope>NUCLEOTIDE SEQUENCE</scope>
    <source>
        <strain evidence="2">MM31A-1</strain>
    </source>
</reference>
<dbReference type="GO" id="GO:0005829">
    <property type="term" value="C:cytosol"/>
    <property type="evidence" value="ECO:0007669"/>
    <property type="project" value="TreeGrafter"/>
</dbReference>
<dbReference type="PROSITE" id="PS51725">
    <property type="entry name" value="ABM"/>
    <property type="match status" value="1"/>
</dbReference>
<organism evidence="2">
    <name type="scientific">Chaetoceros debilis</name>
    <dbReference type="NCBI Taxonomy" id="122233"/>
    <lineage>
        <taxon>Eukaryota</taxon>
        <taxon>Sar</taxon>
        <taxon>Stramenopiles</taxon>
        <taxon>Ochrophyta</taxon>
        <taxon>Bacillariophyta</taxon>
        <taxon>Coscinodiscophyceae</taxon>
        <taxon>Chaetocerotophycidae</taxon>
        <taxon>Chaetocerotales</taxon>
        <taxon>Chaetocerotaceae</taxon>
        <taxon>Chaetoceros</taxon>
    </lineage>
</organism>
<sequence>MNVSCSTTLISTEQDNKIPMNRHICRLYYLYFSHLIFPTTIMHETPVHVFVSCKPGTEEAFRTASLANARVSAKEPGIARFDVVQEKDDSSKFLLVEVYKNKDAPAEHKKTEHYNTWRESVADMMAEPRRAIKYDNVFPATAEGWDYDDTGDLE</sequence>
<dbReference type="InterPro" id="IPR007138">
    <property type="entry name" value="ABM_dom"/>
</dbReference>
<dbReference type="EMBL" id="HBIO01006661">
    <property type="protein sequence ID" value="CAE0460057.1"/>
    <property type="molecule type" value="Transcribed_RNA"/>
</dbReference>
<dbReference type="PANTHER" id="PTHR33336">
    <property type="entry name" value="QUINOL MONOOXYGENASE YGIN-RELATED"/>
    <property type="match status" value="1"/>
</dbReference>
<evidence type="ECO:0000259" key="1">
    <source>
        <dbReference type="PROSITE" id="PS51725"/>
    </source>
</evidence>
<dbReference type="InterPro" id="IPR050744">
    <property type="entry name" value="AI-2_Isomerase_LsrG"/>
</dbReference>
<accession>A0A7S3V692</accession>
<dbReference type="Pfam" id="PF03992">
    <property type="entry name" value="ABM"/>
    <property type="match status" value="1"/>
</dbReference>
<dbReference type="PANTHER" id="PTHR33336:SF1">
    <property type="entry name" value="(4S)-4-HYDROXY-5-PHOSPHONOOXYPENTANE-2,3-DIONE ISOMERASE"/>
    <property type="match status" value="1"/>
</dbReference>
<gene>
    <name evidence="2" type="ORF">CDEB00056_LOCUS4898</name>
</gene>
<proteinExistence type="predicted"/>
<dbReference type="InterPro" id="IPR011008">
    <property type="entry name" value="Dimeric_a/b-barrel"/>
</dbReference>
<dbReference type="GO" id="GO:0016491">
    <property type="term" value="F:oxidoreductase activity"/>
    <property type="evidence" value="ECO:0007669"/>
    <property type="project" value="TreeGrafter"/>
</dbReference>
<protein>
    <recommendedName>
        <fullName evidence="1">ABM domain-containing protein</fullName>
    </recommendedName>
</protein>
<dbReference type="Gene3D" id="3.30.70.100">
    <property type="match status" value="1"/>
</dbReference>
<name>A0A7S3V692_9STRA</name>
<dbReference type="AlphaFoldDB" id="A0A7S3V692"/>
<feature type="domain" description="ABM" evidence="1">
    <location>
        <begin position="45"/>
        <end position="133"/>
    </location>
</feature>